<reference evidence="1 2" key="1">
    <citation type="submission" date="2024-01" db="EMBL/GenBank/DDBJ databases">
        <authorList>
            <person name="Alioto T."/>
            <person name="Alioto T."/>
            <person name="Gomez Garrido J."/>
        </authorList>
    </citation>
    <scope>NUCLEOTIDE SEQUENCE [LARGE SCALE GENOMIC DNA]</scope>
</reference>
<name>A0AAV1MSQ2_SCOSC</name>
<gene>
    <name evidence="1" type="ORF">FSCOSCO3_A022074</name>
</gene>
<proteinExistence type="predicted"/>
<dbReference type="EMBL" id="CAWUFR010000001">
    <property type="protein sequence ID" value="CAK6949709.1"/>
    <property type="molecule type" value="Genomic_DNA"/>
</dbReference>
<sequence>MQRLKLLKSQTRTVHRKKKQRLQIDFTAAFAKTLSAGKQLIDVKDFIGIIIRTSKDVIMQILWILSICCNRQFSLLTQVSSPNDSDMTSLQQRYTLTVHLVNAKASQFSMDLSNKEATVQNIRSTWIDYGDGPQKNLDVVLVMAPTGL</sequence>
<organism evidence="1 2">
    <name type="scientific">Scomber scombrus</name>
    <name type="common">Atlantic mackerel</name>
    <name type="synonym">Scomber vernalis</name>
    <dbReference type="NCBI Taxonomy" id="13677"/>
    <lineage>
        <taxon>Eukaryota</taxon>
        <taxon>Metazoa</taxon>
        <taxon>Chordata</taxon>
        <taxon>Craniata</taxon>
        <taxon>Vertebrata</taxon>
        <taxon>Euteleostomi</taxon>
        <taxon>Actinopterygii</taxon>
        <taxon>Neopterygii</taxon>
        <taxon>Teleostei</taxon>
        <taxon>Neoteleostei</taxon>
        <taxon>Acanthomorphata</taxon>
        <taxon>Pelagiaria</taxon>
        <taxon>Scombriformes</taxon>
        <taxon>Scombridae</taxon>
        <taxon>Scomber</taxon>
    </lineage>
</organism>
<keyword evidence="2" id="KW-1185">Reference proteome</keyword>
<protein>
    <submittedName>
        <fullName evidence="1">Uncharacterized protein</fullName>
    </submittedName>
</protein>
<evidence type="ECO:0000313" key="1">
    <source>
        <dbReference type="EMBL" id="CAK6949709.1"/>
    </source>
</evidence>
<dbReference type="AlphaFoldDB" id="A0AAV1MSQ2"/>
<evidence type="ECO:0000313" key="2">
    <source>
        <dbReference type="Proteomes" id="UP001314229"/>
    </source>
</evidence>
<accession>A0AAV1MSQ2</accession>
<dbReference type="Proteomes" id="UP001314229">
    <property type="component" value="Unassembled WGS sequence"/>
</dbReference>
<comment type="caution">
    <text evidence="1">The sequence shown here is derived from an EMBL/GenBank/DDBJ whole genome shotgun (WGS) entry which is preliminary data.</text>
</comment>